<evidence type="ECO:0000313" key="2">
    <source>
        <dbReference type="Proteomes" id="UP000016496"/>
    </source>
</evidence>
<dbReference type="Proteomes" id="UP000016496">
    <property type="component" value="Unassembled WGS sequence"/>
</dbReference>
<dbReference type="HOGENOM" id="CLU_2950723_0_0_10"/>
<organism evidence="1 2">
    <name type="scientific">Bacteroides pyogenes F0041</name>
    <dbReference type="NCBI Taxonomy" id="1321819"/>
    <lineage>
        <taxon>Bacteria</taxon>
        <taxon>Pseudomonadati</taxon>
        <taxon>Bacteroidota</taxon>
        <taxon>Bacteroidia</taxon>
        <taxon>Bacteroidales</taxon>
        <taxon>Bacteroidaceae</taxon>
        <taxon>Bacteroides</taxon>
    </lineage>
</organism>
<comment type="caution">
    <text evidence="1">The sequence shown here is derived from an EMBL/GenBank/DDBJ whole genome shotgun (WGS) entry which is preliminary data.</text>
</comment>
<dbReference type="AlphaFoldDB" id="U2DSN5"/>
<protein>
    <submittedName>
        <fullName evidence="1">Uncharacterized protein</fullName>
    </submittedName>
</protein>
<proteinExistence type="predicted"/>
<gene>
    <name evidence="1" type="ORF">HMPREF1981_02288</name>
</gene>
<evidence type="ECO:0000313" key="1">
    <source>
        <dbReference type="EMBL" id="ERI84627.1"/>
    </source>
</evidence>
<sequence length="59" mass="6711">MAQMTAERNVKVKRNMIVFGCVRQLDGIRILPAGIGFEVVGGRITRIPRDRDIVFFYDA</sequence>
<dbReference type="EMBL" id="AWSV01000120">
    <property type="protein sequence ID" value="ERI84627.1"/>
    <property type="molecule type" value="Genomic_DNA"/>
</dbReference>
<name>U2DSN5_9BACE</name>
<reference evidence="1 2" key="1">
    <citation type="submission" date="2013-08" db="EMBL/GenBank/DDBJ databases">
        <authorList>
            <person name="Weinstock G."/>
            <person name="Sodergren E."/>
            <person name="Wylie T."/>
            <person name="Fulton L."/>
            <person name="Fulton R."/>
            <person name="Fronick C."/>
            <person name="O'Laughlin M."/>
            <person name="Godfrey J."/>
            <person name="Miner T."/>
            <person name="Herter B."/>
            <person name="Appelbaum E."/>
            <person name="Cordes M."/>
            <person name="Lek S."/>
            <person name="Wollam A."/>
            <person name="Pepin K.H."/>
            <person name="Palsikar V.B."/>
            <person name="Mitreva M."/>
            <person name="Wilson R.K."/>
        </authorList>
    </citation>
    <scope>NUCLEOTIDE SEQUENCE [LARGE SCALE GENOMIC DNA]</scope>
    <source>
        <strain evidence="1 2">F0041</strain>
    </source>
</reference>
<accession>U2DSN5</accession>